<keyword evidence="7 15" id="KW-0540">Nuclease</keyword>
<evidence type="ECO:0000256" key="12">
    <source>
        <dbReference type="ARBA" id="ARBA00023268"/>
    </source>
</evidence>
<dbReference type="STRING" id="1577791.Mpt1_c12240"/>
<comment type="similarity">
    <text evidence="2 15">Belongs to the DNA polymerase delta/II small subunit family.</text>
</comment>
<dbReference type="EC" id="3.1.11.1" evidence="15"/>
<dbReference type="GO" id="GO:0008310">
    <property type="term" value="F:single-stranded DNA 3'-5' DNA exonuclease activity"/>
    <property type="evidence" value="ECO:0007669"/>
    <property type="project" value="UniProtKB-EC"/>
</dbReference>
<reference evidence="17 18" key="1">
    <citation type="journal article" date="2014" name="Appl. Environ. Microbiol.">
        <title>Comparative Genome Analysis of 'Candidatus Methanoplasma termitum' Indicates a New Mode of Energy Metabolism in the Seventh Order of Methanogens.</title>
        <authorList>
            <person name="Lang K."/>
            <person name="Schuldes J."/>
            <person name="Klingl A."/>
            <person name="Poehlein A."/>
            <person name="Daniel R."/>
            <person name="Brune A."/>
        </authorList>
    </citation>
    <scope>NUCLEOTIDE SEQUENCE [LARGE SCALE GENOMIC DNA]</scope>
    <source>
        <strain evidence="18">Mpt1</strain>
    </source>
</reference>
<organism evidence="17 18">
    <name type="scientific">Candidatus Methanoplasma termitum</name>
    <dbReference type="NCBI Taxonomy" id="1577791"/>
    <lineage>
        <taxon>Archaea</taxon>
        <taxon>Methanobacteriati</taxon>
        <taxon>Thermoplasmatota</taxon>
        <taxon>Thermoplasmata</taxon>
        <taxon>Methanomassiliicoccales</taxon>
        <taxon>Methanomassiliicoccaceae</taxon>
        <taxon>Candidatus Methanoplasma</taxon>
    </lineage>
</organism>
<dbReference type="GO" id="GO:0003887">
    <property type="term" value="F:DNA-directed DNA polymerase activity"/>
    <property type="evidence" value="ECO:0007669"/>
    <property type="project" value="UniProtKB-UniRule"/>
</dbReference>
<dbReference type="NCBIfam" id="NF003118">
    <property type="entry name" value="PRK04036.1-3"/>
    <property type="match status" value="1"/>
</dbReference>
<keyword evidence="10 15" id="KW-0239">DNA-directed DNA polymerase</keyword>
<evidence type="ECO:0000256" key="10">
    <source>
        <dbReference type="ARBA" id="ARBA00022932"/>
    </source>
</evidence>
<name>A0A0A7LHY4_9ARCH</name>
<accession>A0A0A7LHY4</accession>
<evidence type="ECO:0000313" key="17">
    <source>
        <dbReference type="EMBL" id="AIZ57086.1"/>
    </source>
</evidence>
<dbReference type="RefSeq" id="WP_048113126.1">
    <property type="nucleotide sequence ID" value="NZ_CP010070.1"/>
</dbReference>
<comment type="subunit">
    <text evidence="3 15">Heterodimer of a large subunit and a small subunit.</text>
</comment>
<keyword evidence="5 15" id="KW-0548">Nucleotidyltransferase</keyword>
<dbReference type="GO" id="GO:0003677">
    <property type="term" value="F:DNA binding"/>
    <property type="evidence" value="ECO:0007669"/>
    <property type="project" value="UniProtKB-UniRule"/>
</dbReference>
<dbReference type="KEGG" id="mear:Mpt1_c12240"/>
<evidence type="ECO:0000256" key="5">
    <source>
        <dbReference type="ARBA" id="ARBA00022695"/>
    </source>
</evidence>
<dbReference type="PANTHER" id="PTHR10416">
    <property type="entry name" value="DNA POLYMERASE DELTA SUBUNIT 2"/>
    <property type="match status" value="1"/>
</dbReference>
<keyword evidence="4 15" id="KW-0808">Transferase</keyword>
<keyword evidence="6 15" id="KW-0235">DNA replication</keyword>
<dbReference type="GO" id="GO:0006308">
    <property type="term" value="P:DNA catabolic process"/>
    <property type="evidence" value="ECO:0007669"/>
    <property type="project" value="UniProtKB-UniRule"/>
</dbReference>
<evidence type="ECO:0000256" key="13">
    <source>
        <dbReference type="ARBA" id="ARBA00024817"/>
    </source>
</evidence>
<dbReference type="PIRSF" id="PIRSF000803">
    <property type="entry name" value="Arc_Pol2_small"/>
    <property type="match status" value="1"/>
</dbReference>
<dbReference type="Proteomes" id="UP000030787">
    <property type="component" value="Chromosome"/>
</dbReference>
<proteinExistence type="inferred from homology"/>
<comment type="catalytic activity">
    <reaction evidence="1 15">
        <text>Exonucleolytic cleavage in the 3'- to 5'-direction to yield nucleoside 5'-phosphates.</text>
        <dbReference type="EC" id="3.1.11.1"/>
    </reaction>
</comment>
<evidence type="ECO:0000256" key="11">
    <source>
        <dbReference type="ARBA" id="ARBA00023125"/>
    </source>
</evidence>
<evidence type="ECO:0000256" key="2">
    <source>
        <dbReference type="ARBA" id="ARBA00006035"/>
    </source>
</evidence>
<evidence type="ECO:0000256" key="4">
    <source>
        <dbReference type="ARBA" id="ARBA00022679"/>
    </source>
</evidence>
<dbReference type="InterPro" id="IPR029052">
    <property type="entry name" value="Metallo-depent_PP-like"/>
</dbReference>
<keyword evidence="9 15" id="KW-0269">Exonuclease</keyword>
<dbReference type="GeneID" id="24818886"/>
<keyword evidence="12 15" id="KW-0511">Multifunctional enzyme</keyword>
<evidence type="ECO:0000256" key="6">
    <source>
        <dbReference type="ARBA" id="ARBA00022705"/>
    </source>
</evidence>
<evidence type="ECO:0000256" key="1">
    <source>
        <dbReference type="ARBA" id="ARBA00000563"/>
    </source>
</evidence>
<protein>
    <recommendedName>
        <fullName evidence="15">DNA polymerase II small subunit</fullName>
        <shortName evidence="15">Pol II</shortName>
        <ecNumber evidence="15">2.7.7.7</ecNumber>
    </recommendedName>
    <alternativeName>
        <fullName evidence="15">Exodeoxyribonuclease small subunit</fullName>
        <ecNumber evidence="15">3.1.11.1</ecNumber>
    </alternativeName>
</protein>
<dbReference type="HAMAP" id="MF_00325">
    <property type="entry name" value="DNApol_II_A_arch"/>
    <property type="match status" value="1"/>
</dbReference>
<dbReference type="EMBL" id="CP010070">
    <property type="protein sequence ID" value="AIZ57086.1"/>
    <property type="molecule type" value="Genomic_DNA"/>
</dbReference>
<evidence type="ECO:0000259" key="16">
    <source>
        <dbReference type="Pfam" id="PF04042"/>
    </source>
</evidence>
<feature type="domain" description="DNA polymerase alpha/delta/epsilon subunit B" evidence="16">
    <location>
        <begin position="225"/>
        <end position="420"/>
    </location>
</feature>
<evidence type="ECO:0000256" key="7">
    <source>
        <dbReference type="ARBA" id="ARBA00022722"/>
    </source>
</evidence>
<dbReference type="GO" id="GO:0042575">
    <property type="term" value="C:DNA polymerase complex"/>
    <property type="evidence" value="ECO:0007669"/>
    <property type="project" value="TreeGrafter"/>
</dbReference>
<dbReference type="OrthoDB" id="372039at2157"/>
<dbReference type="PANTHER" id="PTHR10416:SF0">
    <property type="entry name" value="DNA POLYMERASE DELTA SUBUNIT 2"/>
    <property type="match status" value="1"/>
</dbReference>
<dbReference type="EC" id="2.7.7.7" evidence="15"/>
<dbReference type="InterPro" id="IPR007185">
    <property type="entry name" value="DNA_pol_a/d/e_bsu"/>
</dbReference>
<evidence type="ECO:0000256" key="3">
    <source>
        <dbReference type="ARBA" id="ARBA00011315"/>
    </source>
</evidence>
<dbReference type="Gene3D" id="3.60.21.50">
    <property type="match status" value="1"/>
</dbReference>
<dbReference type="InterPro" id="IPR011149">
    <property type="entry name" value="Pol2_small_arc"/>
</dbReference>
<gene>
    <name evidence="15 17" type="primary">polB</name>
    <name evidence="17" type="ORF">Mpt1_c12240</name>
</gene>
<dbReference type="Pfam" id="PF04042">
    <property type="entry name" value="DNA_pol_E_B"/>
    <property type="match status" value="1"/>
</dbReference>
<dbReference type="InterPro" id="IPR024826">
    <property type="entry name" value="DNA_pol_delta/II_ssu"/>
</dbReference>
<evidence type="ECO:0000256" key="15">
    <source>
        <dbReference type="HAMAP-Rule" id="MF_00325"/>
    </source>
</evidence>
<dbReference type="SUPFAM" id="SSF56300">
    <property type="entry name" value="Metallo-dependent phosphatases"/>
    <property type="match status" value="1"/>
</dbReference>
<evidence type="ECO:0000256" key="14">
    <source>
        <dbReference type="ARBA" id="ARBA00049244"/>
    </source>
</evidence>
<dbReference type="AlphaFoldDB" id="A0A0A7LHY4"/>
<keyword evidence="8 15" id="KW-0378">Hydrolase</keyword>
<sequence>MRSEVLNAAARKNLFFSPDALEVILSNSDPMAFTNTVLNALSGSSMFIDKKDIMDLVAGDIGIAPERKAIVPHNKRHHDISIVQGTDVTGDSTCEGKITDFATYFKNRFFALKKIIEKRRDFGTSLQISRAMSLGREAKIIGMVYEKKETKNGHTTLTLEDESGTCTVLISKDSACYGELFVNDEVVGVSGRPASRGDLFIADKIFRPDVPTGRTWTPSDSAASVAFLSDIHVGSSTFLEREWKRMIAWMNANAFDMSIDYLVLPGDVVDGIGIFPDQEDELDIADIYMQYEKLGEYIKEIPDHIKIVLQPGNHDAVRLAEPQPALSGIFTKSFDSNVIVAGNPVNIEIEGRTVLSYHGKSIDDWVANVQRLSYDDPITVMKEMLTRRHLSPMYGGKTAMAPEKKDYLVVEKVPDIFVSGHVHGAGKMDHRGTKIINASAWQDQTEYQKSHNFNPIPAIMPVVHLGTGAVRMMDFSK</sequence>
<comment type="function">
    <text evidence="13 15">Possesses two activities: a DNA synthesis (polymerase) and an exonucleolytic activity that degrades single-stranded DNA in the 3' to 5' direction. Has a template-primer preference which is characteristic of a replicative DNA polymerase.</text>
</comment>
<evidence type="ECO:0000313" key="18">
    <source>
        <dbReference type="Proteomes" id="UP000030787"/>
    </source>
</evidence>
<dbReference type="HOGENOM" id="CLU_027850_1_0_2"/>
<comment type="catalytic activity">
    <reaction evidence="14 15">
        <text>DNA(n) + a 2'-deoxyribonucleoside 5'-triphosphate = DNA(n+1) + diphosphate</text>
        <dbReference type="Rhea" id="RHEA:22508"/>
        <dbReference type="Rhea" id="RHEA-COMP:17339"/>
        <dbReference type="Rhea" id="RHEA-COMP:17340"/>
        <dbReference type="ChEBI" id="CHEBI:33019"/>
        <dbReference type="ChEBI" id="CHEBI:61560"/>
        <dbReference type="ChEBI" id="CHEBI:173112"/>
        <dbReference type="EC" id="2.7.7.7"/>
    </reaction>
</comment>
<keyword evidence="18" id="KW-1185">Reference proteome</keyword>
<evidence type="ECO:0000256" key="9">
    <source>
        <dbReference type="ARBA" id="ARBA00022839"/>
    </source>
</evidence>
<dbReference type="GO" id="GO:0006271">
    <property type="term" value="P:DNA strand elongation involved in DNA replication"/>
    <property type="evidence" value="ECO:0007669"/>
    <property type="project" value="TreeGrafter"/>
</dbReference>
<evidence type="ECO:0000256" key="8">
    <source>
        <dbReference type="ARBA" id="ARBA00022801"/>
    </source>
</evidence>
<keyword evidence="11 15" id="KW-0238">DNA-binding</keyword>
<dbReference type="CDD" id="cd04490">
    <property type="entry name" value="PolII_SU_OBF"/>
    <property type="match status" value="1"/>
</dbReference>